<feature type="domain" description="Aminotransferase class V" evidence="3">
    <location>
        <begin position="4"/>
        <end position="392"/>
    </location>
</feature>
<dbReference type="InterPro" id="IPR000192">
    <property type="entry name" value="Aminotrans_V_dom"/>
</dbReference>
<dbReference type="InterPro" id="IPR015424">
    <property type="entry name" value="PyrdxlP-dep_Trfase"/>
</dbReference>
<name>A0A3B1DHY2_9ZZZZ</name>
<gene>
    <name evidence="4" type="ORF">MNBD_PLANCTO03-1879</name>
</gene>
<keyword evidence="4" id="KW-0808">Transferase</keyword>
<feature type="non-terminal residue" evidence="4">
    <location>
        <position position="1"/>
    </location>
</feature>
<dbReference type="PANTHER" id="PTHR43586:SF4">
    <property type="entry name" value="ISOPENICILLIN N EPIMERASE"/>
    <property type="match status" value="1"/>
</dbReference>
<dbReference type="Gene3D" id="3.90.1150.10">
    <property type="entry name" value="Aspartate Aminotransferase, domain 1"/>
    <property type="match status" value="1"/>
</dbReference>
<comment type="cofactor">
    <cofactor evidence="1">
        <name>pyridoxal 5'-phosphate</name>
        <dbReference type="ChEBI" id="CHEBI:597326"/>
    </cofactor>
</comment>
<evidence type="ECO:0000259" key="3">
    <source>
        <dbReference type="Pfam" id="PF00266"/>
    </source>
</evidence>
<dbReference type="EC" id="2.8.1.7" evidence="4"/>
<organism evidence="4">
    <name type="scientific">hydrothermal vent metagenome</name>
    <dbReference type="NCBI Taxonomy" id="652676"/>
    <lineage>
        <taxon>unclassified sequences</taxon>
        <taxon>metagenomes</taxon>
        <taxon>ecological metagenomes</taxon>
    </lineage>
</organism>
<dbReference type="PROSITE" id="PS00595">
    <property type="entry name" value="AA_TRANSFER_CLASS_5"/>
    <property type="match status" value="1"/>
</dbReference>
<evidence type="ECO:0000256" key="2">
    <source>
        <dbReference type="ARBA" id="ARBA00022898"/>
    </source>
</evidence>
<dbReference type="PANTHER" id="PTHR43586">
    <property type="entry name" value="CYSTEINE DESULFURASE"/>
    <property type="match status" value="1"/>
</dbReference>
<dbReference type="Pfam" id="PF00266">
    <property type="entry name" value="Aminotran_5"/>
    <property type="match status" value="1"/>
</dbReference>
<dbReference type="AlphaFoldDB" id="A0A3B1DHY2"/>
<dbReference type="InterPro" id="IPR015422">
    <property type="entry name" value="PyrdxlP-dep_Trfase_small"/>
</dbReference>
<keyword evidence="2" id="KW-0663">Pyridoxal phosphate</keyword>
<dbReference type="InterPro" id="IPR020578">
    <property type="entry name" value="Aminotrans_V_PyrdxlP_BS"/>
</dbReference>
<protein>
    <submittedName>
        <fullName evidence="4">Cysteine desulfurase</fullName>
        <ecNumber evidence="4">2.8.1.7</ecNumber>
    </submittedName>
</protein>
<dbReference type="SUPFAM" id="SSF53383">
    <property type="entry name" value="PLP-dependent transferases"/>
    <property type="match status" value="1"/>
</dbReference>
<accession>A0A3B1DHY2</accession>
<dbReference type="InterPro" id="IPR015421">
    <property type="entry name" value="PyrdxlP-dep_Trfase_major"/>
</dbReference>
<reference evidence="4" key="1">
    <citation type="submission" date="2018-06" db="EMBL/GenBank/DDBJ databases">
        <authorList>
            <person name="Zhirakovskaya E."/>
        </authorList>
    </citation>
    <scope>NUCLEOTIDE SEQUENCE</scope>
</reference>
<dbReference type="GO" id="GO:0031071">
    <property type="term" value="F:cysteine desulfurase activity"/>
    <property type="evidence" value="ECO:0007669"/>
    <property type="project" value="UniProtKB-EC"/>
</dbReference>
<evidence type="ECO:0000256" key="1">
    <source>
        <dbReference type="ARBA" id="ARBA00001933"/>
    </source>
</evidence>
<dbReference type="Gene3D" id="3.40.640.10">
    <property type="entry name" value="Type I PLP-dependent aspartate aminotransferase-like (Major domain)"/>
    <property type="match status" value="1"/>
</dbReference>
<dbReference type="EMBL" id="UOGK01000368">
    <property type="protein sequence ID" value="VAX40292.1"/>
    <property type="molecule type" value="Genomic_DNA"/>
</dbReference>
<sequence>PRLIYLDNGSTSWPKAPSVAHAVAEAVTHPVGNPGRGQHHLAKATGEVTMRLRRLLAERINAPSPERVCLSSGATASMNMALLGLLWFNPRPAGERPIVVTTAIEHNAVRRPLLHQQREGVCDIVEIPCDAEGFVEAEAVVEAAAAGRCVAVVMSACSNVLGTIQPIEAVGRGLRERAPGVLFIVDAAQSMGVLPMDVQAMGVDVLVFSGHKALLGPAGIGGAYLSERAYSTTGVAGEGGPIRPTCFGGTGGTLTGSLEAFNPPAMPGVFEVGTTNTIGQAGLLAALEDEGVPTGEASLAQERRLLGMFFERFGGEERVRILGPRGVDRRHGLVSFNLDGYTAQEVSTLLDTEWGIVTRAGLHCAPGAHRAMGTLEQGAVRVSPGPLTTEAEMGVLLEAVGQLLES</sequence>
<evidence type="ECO:0000313" key="4">
    <source>
        <dbReference type="EMBL" id="VAX40292.1"/>
    </source>
</evidence>
<proteinExistence type="predicted"/>